<dbReference type="Pfam" id="PF00501">
    <property type="entry name" value="AMP-binding"/>
    <property type="match status" value="1"/>
</dbReference>
<evidence type="ECO:0000256" key="1">
    <source>
        <dbReference type="ARBA" id="ARBA00013275"/>
    </source>
</evidence>
<keyword evidence="9" id="KW-1185">Reference proteome</keyword>
<evidence type="ECO:0000259" key="7">
    <source>
        <dbReference type="Pfam" id="PF13193"/>
    </source>
</evidence>
<dbReference type="EC" id="6.2.1.1" evidence="1"/>
<keyword evidence="5" id="KW-0007">Acetylation</keyword>
<organism evidence="8 9">
    <name type="scientific">Actinomycetospora endophytica</name>
    <dbReference type="NCBI Taxonomy" id="2291215"/>
    <lineage>
        <taxon>Bacteria</taxon>
        <taxon>Bacillati</taxon>
        <taxon>Actinomycetota</taxon>
        <taxon>Actinomycetes</taxon>
        <taxon>Pseudonocardiales</taxon>
        <taxon>Pseudonocardiaceae</taxon>
        <taxon>Actinomycetospora</taxon>
    </lineage>
</organism>
<reference evidence="8 9" key="1">
    <citation type="submission" date="2021-11" db="EMBL/GenBank/DDBJ databases">
        <title>Draft genome sequence of Actinomycetospora sp. SF1 isolated from the rhizosphere soil.</title>
        <authorList>
            <person name="Duangmal K."/>
            <person name="Chantavorakit T."/>
        </authorList>
    </citation>
    <scope>NUCLEOTIDE SEQUENCE [LARGE SCALE GENOMIC DNA]</scope>
    <source>
        <strain evidence="8 9">TBRC 5722</strain>
    </source>
</reference>
<dbReference type="Pfam" id="PF13193">
    <property type="entry name" value="AMP-binding_C"/>
    <property type="match status" value="1"/>
</dbReference>
<dbReference type="InterPro" id="IPR000873">
    <property type="entry name" value="AMP-dep_synth/lig_dom"/>
</dbReference>
<accession>A0ABS8PDZ8</accession>
<dbReference type="SUPFAM" id="SSF56801">
    <property type="entry name" value="Acetyl-CoA synthetase-like"/>
    <property type="match status" value="1"/>
</dbReference>
<dbReference type="RefSeq" id="WP_230738229.1">
    <property type="nucleotide sequence ID" value="NZ_JAJNDB010000005.1"/>
</dbReference>
<keyword evidence="3" id="KW-0547">Nucleotide-binding</keyword>
<name>A0ABS8PDZ8_9PSEU</name>
<dbReference type="Proteomes" id="UP001199469">
    <property type="component" value="Unassembled WGS sequence"/>
</dbReference>
<sequence>KIVEKYKVTILYTSPTAIRSHMKWGPQYAQSRDLSSIRILGSVGEPINPEAWEWYREHVGGGKAPIMDTWWQTETGHILITPLPGITTLKPGMAQAPFPGVATEIRDDEGHALGANQPGNLVLTRPWPGMMRGLYKDDARFRETYWSKYSDAYFAGDGAKYDDDGDIMLMGRIDDVTNVSGHRISTFEVESALVEHELVAEAAVAARKDPDTGQAIVAFVSLVGDNTGDDELKQVLREHVAKQIGKLARPAELIFAADLPKTRSGKIMRRLLKNIAEGEELGDTTTLVDPTVVTEMQKQVQNS</sequence>
<feature type="non-terminal residue" evidence="8">
    <location>
        <position position="1"/>
    </location>
</feature>
<dbReference type="PANTHER" id="PTHR24095">
    <property type="entry name" value="ACETYL-COENZYME A SYNTHETASE"/>
    <property type="match status" value="1"/>
</dbReference>
<evidence type="ECO:0000256" key="4">
    <source>
        <dbReference type="ARBA" id="ARBA00022840"/>
    </source>
</evidence>
<evidence type="ECO:0000313" key="9">
    <source>
        <dbReference type="Proteomes" id="UP001199469"/>
    </source>
</evidence>
<dbReference type="Gene3D" id="3.30.300.30">
    <property type="match status" value="1"/>
</dbReference>
<proteinExistence type="predicted"/>
<dbReference type="InterPro" id="IPR045851">
    <property type="entry name" value="AMP-bd_C_sf"/>
</dbReference>
<protein>
    <recommendedName>
        <fullName evidence="1">acetate--CoA ligase</fullName>
        <ecNumber evidence="1">6.2.1.1</ecNumber>
    </recommendedName>
</protein>
<dbReference type="Gene3D" id="3.40.50.12780">
    <property type="entry name" value="N-terminal domain of ligase-like"/>
    <property type="match status" value="1"/>
</dbReference>
<dbReference type="InterPro" id="IPR042099">
    <property type="entry name" value="ANL_N_sf"/>
</dbReference>
<evidence type="ECO:0000256" key="5">
    <source>
        <dbReference type="ARBA" id="ARBA00022990"/>
    </source>
</evidence>
<keyword evidence="4" id="KW-0067">ATP-binding</keyword>
<evidence type="ECO:0000313" key="8">
    <source>
        <dbReference type="EMBL" id="MCD2196384.1"/>
    </source>
</evidence>
<evidence type="ECO:0000256" key="2">
    <source>
        <dbReference type="ARBA" id="ARBA00022598"/>
    </source>
</evidence>
<feature type="domain" description="AMP-dependent synthetase/ligase" evidence="6">
    <location>
        <begin position="2"/>
        <end position="135"/>
    </location>
</feature>
<gene>
    <name evidence="8" type="ORF">LQ327_23700</name>
</gene>
<evidence type="ECO:0000256" key="3">
    <source>
        <dbReference type="ARBA" id="ARBA00022741"/>
    </source>
</evidence>
<evidence type="ECO:0000259" key="6">
    <source>
        <dbReference type="Pfam" id="PF00501"/>
    </source>
</evidence>
<comment type="caution">
    <text evidence="8">The sequence shown here is derived from an EMBL/GenBank/DDBJ whole genome shotgun (WGS) entry which is preliminary data.</text>
</comment>
<dbReference type="PANTHER" id="PTHR24095:SF14">
    <property type="entry name" value="ACETYL-COENZYME A SYNTHETASE 1"/>
    <property type="match status" value="1"/>
</dbReference>
<dbReference type="EMBL" id="JAJNDB010000005">
    <property type="protein sequence ID" value="MCD2196384.1"/>
    <property type="molecule type" value="Genomic_DNA"/>
</dbReference>
<feature type="domain" description="AMP-binding enzyme C-terminal" evidence="7">
    <location>
        <begin position="188"/>
        <end position="266"/>
    </location>
</feature>
<keyword evidence="2" id="KW-0436">Ligase</keyword>
<dbReference type="InterPro" id="IPR025110">
    <property type="entry name" value="AMP-bd_C"/>
</dbReference>